<feature type="transmembrane region" description="Helical" evidence="1">
    <location>
        <begin position="312"/>
        <end position="330"/>
    </location>
</feature>
<keyword evidence="3" id="KW-1185">Reference proteome</keyword>
<sequence length="346" mass="38536">MWPFWLMFLVPAWGVLMPGRLPQRQAWWIWCGVGAFFALMMGLRHEVGGDWFNYVPHFQATARMTFLEALQRSDPGYYALNWLAARLGGSIYTVNLVCAALMMWGTVAFCRRQPNPWLALLAAVPYMLVVVGMGYTRQSVALGFALLGLVALGDKRVRSFVVWVAVGALFHKSAVLLLPIAALATSRNRLTTGLLVLVSTALLYYLLLADSAENLWINYVEADMQSQGGAIRVAMNVVPALLLVVLGKRLEPDPAARRLWSWMAVFALACVPMVAVSSTAVDRVALYLIPLQLFVFSRLPRLATTTKVRTPLVLGIVAFYAAVQFVWLNFATHAQYWVPYQFAPFA</sequence>
<keyword evidence="1" id="KW-1133">Transmembrane helix</keyword>
<protein>
    <recommendedName>
        <fullName evidence="4">EpsG family protein</fullName>
    </recommendedName>
</protein>
<evidence type="ECO:0000313" key="3">
    <source>
        <dbReference type="Proteomes" id="UP001251524"/>
    </source>
</evidence>
<feature type="transmembrane region" description="Helical" evidence="1">
    <location>
        <begin position="26"/>
        <end position="43"/>
    </location>
</feature>
<evidence type="ECO:0008006" key="4">
    <source>
        <dbReference type="Google" id="ProtNLM"/>
    </source>
</evidence>
<proteinExistence type="predicted"/>
<accession>A0ABU1WDZ9</accession>
<evidence type="ECO:0000256" key="1">
    <source>
        <dbReference type="SAM" id="Phobius"/>
    </source>
</evidence>
<dbReference type="Proteomes" id="UP001251524">
    <property type="component" value="Unassembled WGS sequence"/>
</dbReference>
<dbReference type="InterPro" id="IPR049458">
    <property type="entry name" value="EpsG-like"/>
</dbReference>
<name>A0ABU1WDZ9_9GAMM</name>
<feature type="transmembrane region" description="Helical" evidence="1">
    <location>
        <begin position="229"/>
        <end position="247"/>
    </location>
</feature>
<keyword evidence="1" id="KW-0812">Transmembrane</keyword>
<comment type="caution">
    <text evidence="2">The sequence shown here is derived from an EMBL/GenBank/DDBJ whole genome shotgun (WGS) entry which is preliminary data.</text>
</comment>
<feature type="transmembrane region" description="Helical" evidence="1">
    <location>
        <begin position="190"/>
        <end position="209"/>
    </location>
</feature>
<feature type="transmembrane region" description="Helical" evidence="1">
    <location>
        <begin position="90"/>
        <end position="110"/>
    </location>
</feature>
<organism evidence="2 3">
    <name type="scientific">Lysobacter niastensis</name>
    <dbReference type="NCBI Taxonomy" id="380629"/>
    <lineage>
        <taxon>Bacteria</taxon>
        <taxon>Pseudomonadati</taxon>
        <taxon>Pseudomonadota</taxon>
        <taxon>Gammaproteobacteria</taxon>
        <taxon>Lysobacterales</taxon>
        <taxon>Lysobacteraceae</taxon>
        <taxon>Lysobacter</taxon>
    </lineage>
</organism>
<reference evidence="2 3" key="1">
    <citation type="submission" date="2023-07" db="EMBL/GenBank/DDBJ databases">
        <title>Sorghum-associated microbial communities from plants grown in Nebraska, USA.</title>
        <authorList>
            <person name="Schachtman D."/>
        </authorList>
    </citation>
    <scope>NUCLEOTIDE SEQUENCE [LARGE SCALE GENOMIC DNA]</scope>
    <source>
        <strain evidence="2 3">BE198</strain>
    </source>
</reference>
<feature type="transmembrane region" description="Helical" evidence="1">
    <location>
        <begin position="117"/>
        <end position="136"/>
    </location>
</feature>
<gene>
    <name evidence="2" type="ORF">J2X06_003070</name>
</gene>
<evidence type="ECO:0000313" key="2">
    <source>
        <dbReference type="EMBL" id="MDR7135852.1"/>
    </source>
</evidence>
<dbReference type="RefSeq" id="WP_310063872.1">
    <property type="nucleotide sequence ID" value="NZ_JAVDVY010000003.1"/>
</dbReference>
<feature type="transmembrane region" description="Helical" evidence="1">
    <location>
        <begin position="160"/>
        <end position="183"/>
    </location>
</feature>
<dbReference type="Pfam" id="PF14897">
    <property type="entry name" value="EpsG"/>
    <property type="match status" value="1"/>
</dbReference>
<keyword evidence="1" id="KW-0472">Membrane</keyword>
<feature type="transmembrane region" description="Helical" evidence="1">
    <location>
        <begin position="259"/>
        <end position="278"/>
    </location>
</feature>
<dbReference type="EMBL" id="JAVDVY010000003">
    <property type="protein sequence ID" value="MDR7135852.1"/>
    <property type="molecule type" value="Genomic_DNA"/>
</dbReference>